<name>A0A1G9UV79_9SPHI</name>
<evidence type="ECO:0000313" key="1">
    <source>
        <dbReference type="EMBL" id="SDM63874.1"/>
    </source>
</evidence>
<protein>
    <submittedName>
        <fullName evidence="1">L-rhamnose mutarotase</fullName>
    </submittedName>
</protein>
<dbReference type="InterPro" id="IPR011008">
    <property type="entry name" value="Dimeric_a/b-barrel"/>
</dbReference>
<dbReference type="AlphaFoldDB" id="A0A1G9UV79"/>
<dbReference type="InterPro" id="IPR052996">
    <property type="entry name" value="Carb_Metab_Mutarotase"/>
</dbReference>
<dbReference type="Gene3D" id="3.30.70.100">
    <property type="match status" value="1"/>
</dbReference>
<keyword evidence="2" id="KW-1185">Reference proteome</keyword>
<sequence>MKSNTFLKLTLIVFFCALIVCFVVGKVLYRDNCGQKENEFVEKIFVVNTIDNGKKMEEYLAYHKKIWPEVEQGFKKAGYKNITLYRFNDLIVMKIRVPRDADLNKMGKLAESYSPRCAEWNVLMNGYQKGVTGTAKDQKWVEVTPFYEFSN</sequence>
<dbReference type="Proteomes" id="UP000183200">
    <property type="component" value="Unassembled WGS sequence"/>
</dbReference>
<dbReference type="OrthoDB" id="1430580at2"/>
<gene>
    <name evidence="1" type="ORF">SAMN05421820_104296</name>
</gene>
<dbReference type="EMBL" id="FNGY01000004">
    <property type="protein sequence ID" value="SDM63874.1"/>
    <property type="molecule type" value="Genomic_DNA"/>
</dbReference>
<dbReference type="RefSeq" id="WP_074607574.1">
    <property type="nucleotide sequence ID" value="NZ_FNGY01000004.1"/>
</dbReference>
<dbReference type="Pfam" id="PF05336">
    <property type="entry name" value="rhaM"/>
    <property type="match status" value="1"/>
</dbReference>
<dbReference type="PANTHER" id="PTHR43239">
    <property type="entry name" value="UPF0734 PROTEIN DDB_G0273871/DDB_G0273177"/>
    <property type="match status" value="1"/>
</dbReference>
<accession>A0A1G9UV79</accession>
<organism evidence="1 2">
    <name type="scientific">Pedobacter steynii</name>
    <dbReference type="NCBI Taxonomy" id="430522"/>
    <lineage>
        <taxon>Bacteria</taxon>
        <taxon>Pseudomonadati</taxon>
        <taxon>Bacteroidota</taxon>
        <taxon>Sphingobacteriia</taxon>
        <taxon>Sphingobacteriales</taxon>
        <taxon>Sphingobacteriaceae</taxon>
        <taxon>Pedobacter</taxon>
    </lineage>
</organism>
<dbReference type="PANTHER" id="PTHR43239:SF1">
    <property type="entry name" value="UPF0734 PROTEIN DDB_G0273871_DDB_G0273177"/>
    <property type="match status" value="1"/>
</dbReference>
<dbReference type="SUPFAM" id="SSF54909">
    <property type="entry name" value="Dimeric alpha+beta barrel"/>
    <property type="match status" value="1"/>
</dbReference>
<evidence type="ECO:0000313" key="2">
    <source>
        <dbReference type="Proteomes" id="UP000183200"/>
    </source>
</evidence>
<proteinExistence type="predicted"/>
<dbReference type="GO" id="GO:0016857">
    <property type="term" value="F:racemase and epimerase activity, acting on carbohydrates and derivatives"/>
    <property type="evidence" value="ECO:0007669"/>
    <property type="project" value="InterPro"/>
</dbReference>
<dbReference type="InterPro" id="IPR008000">
    <property type="entry name" value="Rham/fucose_mutarotase"/>
</dbReference>
<reference evidence="2" key="1">
    <citation type="submission" date="2016-10" db="EMBL/GenBank/DDBJ databases">
        <authorList>
            <person name="Varghese N."/>
            <person name="Submissions S."/>
        </authorList>
    </citation>
    <scope>NUCLEOTIDE SEQUENCE [LARGE SCALE GENOMIC DNA]</scope>
    <source>
        <strain evidence="2">DSM 19110</strain>
    </source>
</reference>